<dbReference type="OrthoDB" id="10491449at2759"/>
<keyword evidence="3" id="KW-1185">Reference proteome</keyword>
<organism evidence="2 3">
    <name type="scientific">Trichonephila inaurata madagascariensis</name>
    <dbReference type="NCBI Taxonomy" id="2747483"/>
    <lineage>
        <taxon>Eukaryota</taxon>
        <taxon>Metazoa</taxon>
        <taxon>Ecdysozoa</taxon>
        <taxon>Arthropoda</taxon>
        <taxon>Chelicerata</taxon>
        <taxon>Arachnida</taxon>
        <taxon>Araneae</taxon>
        <taxon>Araneomorphae</taxon>
        <taxon>Entelegynae</taxon>
        <taxon>Araneoidea</taxon>
        <taxon>Nephilidae</taxon>
        <taxon>Trichonephila</taxon>
        <taxon>Trichonephila inaurata</taxon>
    </lineage>
</organism>
<dbReference type="Pfam" id="PF00651">
    <property type="entry name" value="BTB"/>
    <property type="match status" value="1"/>
</dbReference>
<dbReference type="SUPFAM" id="SSF54695">
    <property type="entry name" value="POZ domain"/>
    <property type="match status" value="1"/>
</dbReference>
<proteinExistence type="predicted"/>
<accession>A0A8X6WMB3</accession>
<dbReference type="Gene3D" id="3.30.710.10">
    <property type="entry name" value="Potassium Channel Kv1.1, Chain A"/>
    <property type="match status" value="1"/>
</dbReference>
<dbReference type="PANTHER" id="PTHR24413">
    <property type="entry name" value="SPECKLE-TYPE POZ PROTEIN"/>
    <property type="match status" value="1"/>
</dbReference>
<dbReference type="EMBL" id="BMAV01000086">
    <property type="protein sequence ID" value="GFY37077.1"/>
    <property type="molecule type" value="Genomic_DNA"/>
</dbReference>
<reference evidence="2" key="1">
    <citation type="submission" date="2020-08" db="EMBL/GenBank/DDBJ databases">
        <title>Multicomponent nature underlies the extraordinary mechanical properties of spider dragline silk.</title>
        <authorList>
            <person name="Kono N."/>
            <person name="Nakamura H."/>
            <person name="Mori M."/>
            <person name="Yoshida Y."/>
            <person name="Ohtoshi R."/>
            <person name="Malay A.D."/>
            <person name="Moran D.A.P."/>
            <person name="Tomita M."/>
            <person name="Numata K."/>
            <person name="Arakawa K."/>
        </authorList>
    </citation>
    <scope>NUCLEOTIDE SEQUENCE</scope>
</reference>
<evidence type="ECO:0000313" key="2">
    <source>
        <dbReference type="EMBL" id="GFY37077.1"/>
    </source>
</evidence>
<feature type="domain" description="BTB" evidence="1">
    <location>
        <begin position="1"/>
        <end position="64"/>
    </location>
</feature>
<sequence>MFTNDMKEKNNKCVDIEDLDDDTVQRMLLYMYTATLPDFQWDSACNLYAAANKYEILSLKNVILKLSKNRTFLHSKKMALVSSKRFGVDFFSIEEESCTFYIRR</sequence>
<dbReference type="InterPro" id="IPR000210">
    <property type="entry name" value="BTB/POZ_dom"/>
</dbReference>
<dbReference type="InterPro" id="IPR011333">
    <property type="entry name" value="SKP1/BTB/POZ_sf"/>
</dbReference>
<protein>
    <recommendedName>
        <fullName evidence="1">BTB domain-containing protein</fullName>
    </recommendedName>
</protein>
<dbReference type="Proteomes" id="UP000886998">
    <property type="component" value="Unassembled WGS sequence"/>
</dbReference>
<evidence type="ECO:0000313" key="3">
    <source>
        <dbReference type="Proteomes" id="UP000886998"/>
    </source>
</evidence>
<comment type="caution">
    <text evidence="2">The sequence shown here is derived from an EMBL/GenBank/DDBJ whole genome shotgun (WGS) entry which is preliminary data.</text>
</comment>
<gene>
    <name evidence="2" type="ORF">TNIN_3041</name>
</gene>
<dbReference type="AlphaFoldDB" id="A0A8X6WMB3"/>
<name>A0A8X6WMB3_9ARAC</name>
<evidence type="ECO:0000259" key="1">
    <source>
        <dbReference type="Pfam" id="PF00651"/>
    </source>
</evidence>
<dbReference type="CDD" id="cd18186">
    <property type="entry name" value="BTB_POZ_ZBTB_KLHL-like"/>
    <property type="match status" value="1"/>
</dbReference>